<protein>
    <submittedName>
        <fullName evidence="5">Ankyrin repeat-containing domain protein</fullName>
    </submittedName>
</protein>
<evidence type="ECO:0000313" key="6">
    <source>
        <dbReference type="Proteomes" id="UP001239445"/>
    </source>
</evidence>
<evidence type="ECO:0000313" key="5">
    <source>
        <dbReference type="EMBL" id="KAK1759095.1"/>
    </source>
</evidence>
<dbReference type="Gene3D" id="1.25.40.20">
    <property type="entry name" value="Ankyrin repeat-containing domain"/>
    <property type="match status" value="1"/>
</dbReference>
<evidence type="ECO:0000256" key="1">
    <source>
        <dbReference type="ARBA" id="ARBA00022737"/>
    </source>
</evidence>
<dbReference type="EMBL" id="MU839828">
    <property type="protein sequence ID" value="KAK1759095.1"/>
    <property type="molecule type" value="Genomic_DNA"/>
</dbReference>
<feature type="repeat" description="ANK" evidence="3">
    <location>
        <begin position="415"/>
        <end position="447"/>
    </location>
</feature>
<dbReference type="SUPFAM" id="SSF48403">
    <property type="entry name" value="Ankyrin repeat"/>
    <property type="match status" value="1"/>
</dbReference>
<feature type="repeat" description="ANK" evidence="3">
    <location>
        <begin position="588"/>
        <end position="621"/>
    </location>
</feature>
<dbReference type="InterPro" id="IPR002110">
    <property type="entry name" value="Ankyrin_rpt"/>
</dbReference>
<dbReference type="AlphaFoldDB" id="A0AAJ0BIW4"/>
<proteinExistence type="predicted"/>
<dbReference type="Pfam" id="PF00023">
    <property type="entry name" value="Ank"/>
    <property type="match status" value="1"/>
</dbReference>
<comment type="caution">
    <text evidence="5">The sequence shown here is derived from an EMBL/GenBank/DDBJ whole genome shotgun (WGS) entry which is preliminary data.</text>
</comment>
<keyword evidence="2 3" id="KW-0040">ANK repeat</keyword>
<dbReference type="PROSITE" id="PS50088">
    <property type="entry name" value="ANK_REPEAT"/>
    <property type="match status" value="4"/>
</dbReference>
<dbReference type="Proteomes" id="UP001239445">
    <property type="component" value="Unassembled WGS sequence"/>
</dbReference>
<gene>
    <name evidence="5" type="ORF">QBC47DRAFT_436622</name>
</gene>
<dbReference type="InterPro" id="IPR051165">
    <property type="entry name" value="Multifunctional_ANK_Repeat"/>
</dbReference>
<dbReference type="PANTHER" id="PTHR24123:SF33">
    <property type="entry name" value="PROTEIN HOS4"/>
    <property type="match status" value="1"/>
</dbReference>
<evidence type="ECO:0000256" key="4">
    <source>
        <dbReference type="SAM" id="MobiDB-lite"/>
    </source>
</evidence>
<dbReference type="InterPro" id="IPR036770">
    <property type="entry name" value="Ankyrin_rpt-contain_sf"/>
</dbReference>
<keyword evidence="6" id="KW-1185">Reference proteome</keyword>
<keyword evidence="1" id="KW-0677">Repeat</keyword>
<feature type="repeat" description="ANK" evidence="3">
    <location>
        <begin position="522"/>
        <end position="554"/>
    </location>
</feature>
<evidence type="ECO:0000256" key="2">
    <source>
        <dbReference type="ARBA" id="ARBA00023043"/>
    </source>
</evidence>
<organism evidence="5 6">
    <name type="scientific">Echria macrotheca</name>
    <dbReference type="NCBI Taxonomy" id="438768"/>
    <lineage>
        <taxon>Eukaryota</taxon>
        <taxon>Fungi</taxon>
        <taxon>Dikarya</taxon>
        <taxon>Ascomycota</taxon>
        <taxon>Pezizomycotina</taxon>
        <taxon>Sordariomycetes</taxon>
        <taxon>Sordariomycetidae</taxon>
        <taxon>Sordariales</taxon>
        <taxon>Schizotheciaceae</taxon>
        <taxon>Echria</taxon>
    </lineage>
</organism>
<evidence type="ECO:0000256" key="3">
    <source>
        <dbReference type="PROSITE-ProRule" id="PRU00023"/>
    </source>
</evidence>
<feature type="repeat" description="ANK" evidence="3">
    <location>
        <begin position="555"/>
        <end position="587"/>
    </location>
</feature>
<accession>A0AAJ0BIW4</accession>
<name>A0AAJ0BIW4_9PEZI</name>
<dbReference type="PANTHER" id="PTHR24123">
    <property type="entry name" value="ANKYRIN REPEAT-CONTAINING"/>
    <property type="match status" value="1"/>
</dbReference>
<dbReference type="PROSITE" id="PS50297">
    <property type="entry name" value="ANK_REP_REGION"/>
    <property type="match status" value="3"/>
</dbReference>
<sequence>METAAAIIGIARVTTTVSLQARRLCELWKDAPRDIYHLCDELETAKTFFGTLQSGIIDSPLTDDPSRAVLRQELNVLLRRANSILGSLEPILARLVSGGNDSPGAPDAGGRSGLVLTLAKRRKFLWLRRVNKVTKLRGMLRRTTDDIGQYLILLNIQVSMTLMNGKTILEDSASSTAIDQAADVDQLSREEACVERAVELARLDVENKLLTMASKVDRLEKDLHEVRAGTALTGLAGRLPTSSALSDTGDPWPGALSRTIHHLPMPSSSPCGRGCRCQCHSAKSRSYVRWEFSGLQHALGSISITFLGSRESTRTPEVTCTDTGCHDSQRYAWKIRYSFPRWLARSVVSACFSWHPDTPELLIRVHQVLSPGNASYYQTIFGRIVNRDDEGLKATIAGRPSSVSDIWAGSRGASMYESPLHRAVDFQNISTVQILIQAGADISQEDHSGVTPVWRAFKHFLVRGSTTARQIIAEMGSLSSFCEEADFTNLHRVLLGVLPISLATALANPSMKAQINDKDSVLQTTALQIAAARGTIDDVQALLAAGAEVNAADKGGFTPLLWACIGGRKDVARLLLEAGASVSCSTAQGTGVLHAAVFLEYCPTLIDMLLDQGVDIDAVNMVGDTALAITTQNPDQRPIRPLRHLIARGAMLDTRDRGGDTPLLNAVRYCCSPEVVETLVTCGADYTTINNNGESILHYLARFGHREAMRVFSKARMRGLVREMKDTEGKTPLEALYTRKDFSQELEVAFQQVLSSLDNSSTPVNDNTAEESEDNDEEESFHDALESMHGTEYLGR</sequence>
<dbReference type="SMART" id="SM00248">
    <property type="entry name" value="ANK"/>
    <property type="match status" value="6"/>
</dbReference>
<dbReference type="Pfam" id="PF12796">
    <property type="entry name" value="Ank_2"/>
    <property type="match status" value="2"/>
</dbReference>
<feature type="compositionally biased region" description="Acidic residues" evidence="4">
    <location>
        <begin position="768"/>
        <end position="780"/>
    </location>
</feature>
<reference evidence="5" key="1">
    <citation type="submission" date="2023-06" db="EMBL/GenBank/DDBJ databases">
        <title>Genome-scale phylogeny and comparative genomics of the fungal order Sordariales.</title>
        <authorList>
            <consortium name="Lawrence Berkeley National Laboratory"/>
            <person name="Hensen N."/>
            <person name="Bonometti L."/>
            <person name="Westerberg I."/>
            <person name="Brannstrom I.O."/>
            <person name="Guillou S."/>
            <person name="Cros-Aarteil S."/>
            <person name="Calhoun S."/>
            <person name="Haridas S."/>
            <person name="Kuo A."/>
            <person name="Mondo S."/>
            <person name="Pangilinan J."/>
            <person name="Riley R."/>
            <person name="Labutti K."/>
            <person name="Andreopoulos B."/>
            <person name="Lipzen A."/>
            <person name="Chen C."/>
            <person name="Yanf M."/>
            <person name="Daum C."/>
            <person name="Ng V."/>
            <person name="Clum A."/>
            <person name="Steindorff A."/>
            <person name="Ohm R."/>
            <person name="Martin F."/>
            <person name="Silar P."/>
            <person name="Natvig D."/>
            <person name="Lalanne C."/>
            <person name="Gautier V."/>
            <person name="Ament-Velasquez S.L."/>
            <person name="Kruys A."/>
            <person name="Hutchinson M.I."/>
            <person name="Powell A.J."/>
            <person name="Barry K."/>
            <person name="Miller A.N."/>
            <person name="Grigoriev I.V."/>
            <person name="Debuchy R."/>
            <person name="Gladieux P."/>
            <person name="Thoren M.H."/>
            <person name="Johannesson H."/>
        </authorList>
    </citation>
    <scope>NUCLEOTIDE SEQUENCE</scope>
    <source>
        <strain evidence="5">PSN4</strain>
    </source>
</reference>
<feature type="region of interest" description="Disordered" evidence="4">
    <location>
        <begin position="757"/>
        <end position="796"/>
    </location>
</feature>